<keyword evidence="2" id="KW-1185">Reference proteome</keyword>
<name>A0ACC0CDM4_CATRO</name>
<organism evidence="1 2">
    <name type="scientific">Catharanthus roseus</name>
    <name type="common">Madagascar periwinkle</name>
    <name type="synonym">Vinca rosea</name>
    <dbReference type="NCBI Taxonomy" id="4058"/>
    <lineage>
        <taxon>Eukaryota</taxon>
        <taxon>Viridiplantae</taxon>
        <taxon>Streptophyta</taxon>
        <taxon>Embryophyta</taxon>
        <taxon>Tracheophyta</taxon>
        <taxon>Spermatophyta</taxon>
        <taxon>Magnoliopsida</taxon>
        <taxon>eudicotyledons</taxon>
        <taxon>Gunneridae</taxon>
        <taxon>Pentapetalae</taxon>
        <taxon>asterids</taxon>
        <taxon>lamiids</taxon>
        <taxon>Gentianales</taxon>
        <taxon>Apocynaceae</taxon>
        <taxon>Rauvolfioideae</taxon>
        <taxon>Vinceae</taxon>
        <taxon>Catharanthinae</taxon>
        <taxon>Catharanthus</taxon>
    </lineage>
</organism>
<protein>
    <submittedName>
        <fullName evidence="1">Uncharacterized protein</fullName>
    </submittedName>
</protein>
<gene>
    <name evidence="1" type="ORF">M9H77_04217</name>
</gene>
<comment type="caution">
    <text evidence="1">The sequence shown here is derived from an EMBL/GenBank/DDBJ whole genome shotgun (WGS) entry which is preliminary data.</text>
</comment>
<sequence>MLHLWLRIGTIRAKKLMPEIGKKRFEFYLQIFLFFEGCRASSDSVDDSDSGEWIHLKRSVDRGGCGSIGLRGHRIMLCGGVRPPSGESGGARHRGVEATLMCLDSLRLPNCARNPFSGSSISIGWALVFGTYSLVPRGTQIPYSAAVDLVAGLGVSQMVSKHLGTIWHIIPIDGYIRRVYFETIKGLAVQGVEPGVSIKEDPSEAESDVEMLPEQEGAAPAPVDAEGMDTLAAGGSPVSLSPICGYCL</sequence>
<evidence type="ECO:0000313" key="1">
    <source>
        <dbReference type="EMBL" id="KAI5682989.1"/>
    </source>
</evidence>
<proteinExistence type="predicted"/>
<evidence type="ECO:0000313" key="2">
    <source>
        <dbReference type="Proteomes" id="UP001060085"/>
    </source>
</evidence>
<accession>A0ACC0CDM4</accession>
<dbReference type="EMBL" id="CM044701">
    <property type="protein sequence ID" value="KAI5682989.1"/>
    <property type="molecule type" value="Genomic_DNA"/>
</dbReference>
<reference evidence="2" key="1">
    <citation type="journal article" date="2023" name="Nat. Plants">
        <title>Single-cell RNA sequencing provides a high-resolution roadmap for understanding the multicellular compartmentation of specialized metabolism.</title>
        <authorList>
            <person name="Sun S."/>
            <person name="Shen X."/>
            <person name="Li Y."/>
            <person name="Li Y."/>
            <person name="Wang S."/>
            <person name="Li R."/>
            <person name="Zhang H."/>
            <person name="Shen G."/>
            <person name="Guo B."/>
            <person name="Wei J."/>
            <person name="Xu J."/>
            <person name="St-Pierre B."/>
            <person name="Chen S."/>
            <person name="Sun C."/>
        </authorList>
    </citation>
    <scope>NUCLEOTIDE SEQUENCE [LARGE SCALE GENOMIC DNA]</scope>
</reference>
<dbReference type="Proteomes" id="UP001060085">
    <property type="component" value="Linkage Group LG01"/>
</dbReference>